<dbReference type="EMBL" id="CP029346">
    <property type="protein sequence ID" value="AWL09086.1"/>
    <property type="molecule type" value="Genomic_DNA"/>
</dbReference>
<feature type="transmembrane region" description="Helical" evidence="1">
    <location>
        <begin position="6"/>
        <end position="30"/>
    </location>
</feature>
<protein>
    <submittedName>
        <fullName evidence="2">Uncharacterized protein</fullName>
    </submittedName>
</protein>
<organism evidence="2 3">
    <name type="scientific">Aquirufa nivalisilvae</name>
    <dbReference type="NCBI Taxonomy" id="2516557"/>
    <lineage>
        <taxon>Bacteria</taxon>
        <taxon>Pseudomonadati</taxon>
        <taxon>Bacteroidota</taxon>
        <taxon>Cytophagia</taxon>
        <taxon>Cytophagales</taxon>
        <taxon>Flectobacillaceae</taxon>
        <taxon>Aquirufa</taxon>
    </lineage>
</organism>
<keyword evidence="3" id="KW-1185">Reference proteome</keyword>
<dbReference type="AlphaFoldDB" id="A0A2S2DUQ1"/>
<reference evidence="3" key="1">
    <citation type="submission" date="2018-05" db="EMBL/GenBank/DDBJ databases">
        <title>Pseudarcicella sp. HME7025 Genome sequencing and assembly.</title>
        <authorList>
            <person name="Kim H."/>
            <person name="Kang H."/>
            <person name="Joh K."/>
        </authorList>
    </citation>
    <scope>NUCLEOTIDE SEQUENCE [LARGE SCALE GENOMIC DNA]</scope>
    <source>
        <strain evidence="3">HME7025</strain>
    </source>
</reference>
<dbReference type="KEGG" id="psez:HME7025_01224"/>
<dbReference type="Proteomes" id="UP000245468">
    <property type="component" value="Chromosome"/>
</dbReference>
<keyword evidence="1" id="KW-0812">Transmembrane</keyword>
<sequence>MHLTEIIPYLYVIYINIFRLFYICKVLYFIKGNGQRNFSLAVLFL</sequence>
<keyword evidence="1" id="KW-0472">Membrane</keyword>
<evidence type="ECO:0000313" key="3">
    <source>
        <dbReference type="Proteomes" id="UP000245468"/>
    </source>
</evidence>
<gene>
    <name evidence="2" type="ORF">HME7025_01224</name>
</gene>
<keyword evidence="1" id="KW-1133">Transmembrane helix</keyword>
<accession>A0A2S2DUQ1</accession>
<name>A0A2S2DUQ1_9BACT</name>
<proteinExistence type="predicted"/>
<evidence type="ECO:0000313" key="2">
    <source>
        <dbReference type="EMBL" id="AWL09086.1"/>
    </source>
</evidence>
<evidence type="ECO:0000256" key="1">
    <source>
        <dbReference type="SAM" id="Phobius"/>
    </source>
</evidence>